<dbReference type="Pfam" id="PF22946">
    <property type="entry name" value="SPEF2_D5"/>
    <property type="match status" value="1"/>
</dbReference>
<keyword evidence="1" id="KW-0175">Coiled coil</keyword>
<dbReference type="Proteomes" id="UP001165082">
    <property type="component" value="Unassembled WGS sequence"/>
</dbReference>
<feature type="non-terminal residue" evidence="4">
    <location>
        <position position="500"/>
    </location>
</feature>
<reference evidence="4" key="1">
    <citation type="submission" date="2022-07" db="EMBL/GenBank/DDBJ databases">
        <title>Genome analysis of Parmales, a sister group of diatoms, reveals the evolutionary specialization of diatoms from phago-mixotrophs to photoautotrophs.</title>
        <authorList>
            <person name="Ban H."/>
            <person name="Sato S."/>
            <person name="Yoshikawa S."/>
            <person name="Kazumasa Y."/>
            <person name="Nakamura Y."/>
            <person name="Ichinomiya M."/>
            <person name="Saitoh K."/>
            <person name="Sato N."/>
            <person name="Blanc-Mathieu R."/>
            <person name="Endo H."/>
            <person name="Kuwata A."/>
            <person name="Ogata H."/>
        </authorList>
    </citation>
    <scope>NUCLEOTIDE SEQUENCE</scope>
</reference>
<dbReference type="AlphaFoldDB" id="A0A9W7EBA3"/>
<dbReference type="InterPro" id="IPR052634">
    <property type="entry name" value="Sperm_flagellar-bone_growth"/>
</dbReference>
<accession>A0A9W7EBA3</accession>
<evidence type="ECO:0000313" key="4">
    <source>
        <dbReference type="EMBL" id="GMH71780.1"/>
    </source>
</evidence>
<dbReference type="InterPro" id="IPR010441">
    <property type="entry name" value="CH_2"/>
</dbReference>
<feature type="region of interest" description="Disordered" evidence="2">
    <location>
        <begin position="280"/>
        <end position="305"/>
    </location>
</feature>
<name>A0A9W7EBA3_9STRA</name>
<dbReference type="Pfam" id="PF06294">
    <property type="entry name" value="CH_2"/>
    <property type="match status" value="1"/>
</dbReference>
<dbReference type="InterPro" id="IPR054517">
    <property type="entry name" value="SPEF2_D5"/>
</dbReference>
<dbReference type="EMBL" id="BRXZ01002863">
    <property type="protein sequence ID" value="GMH71780.1"/>
    <property type="molecule type" value="Genomic_DNA"/>
</dbReference>
<dbReference type="InterPro" id="IPR036872">
    <property type="entry name" value="CH_dom_sf"/>
</dbReference>
<evidence type="ECO:0000256" key="1">
    <source>
        <dbReference type="SAM" id="Coils"/>
    </source>
</evidence>
<evidence type="ECO:0000313" key="5">
    <source>
        <dbReference type="Proteomes" id="UP001165082"/>
    </source>
</evidence>
<evidence type="ECO:0000259" key="3">
    <source>
        <dbReference type="PROSITE" id="PS50021"/>
    </source>
</evidence>
<evidence type="ECO:0000256" key="2">
    <source>
        <dbReference type="SAM" id="MobiDB-lite"/>
    </source>
</evidence>
<feature type="coiled-coil region" evidence="1">
    <location>
        <begin position="167"/>
        <end position="235"/>
    </location>
</feature>
<dbReference type="GO" id="GO:0005737">
    <property type="term" value="C:cytoplasm"/>
    <property type="evidence" value="ECO:0007669"/>
    <property type="project" value="UniProtKB-ARBA"/>
</dbReference>
<comment type="caution">
    <text evidence="4">The sequence shown here is derived from an EMBL/GenBank/DDBJ whole genome shotgun (WGS) entry which is preliminary data.</text>
</comment>
<dbReference type="Gene3D" id="1.10.418.10">
    <property type="entry name" value="Calponin-like domain"/>
    <property type="match status" value="1"/>
</dbReference>
<dbReference type="InterPro" id="IPR001715">
    <property type="entry name" value="CH_dom"/>
</dbReference>
<dbReference type="PANTHER" id="PTHR14919">
    <property type="entry name" value="KPL2-RELATED"/>
    <property type="match status" value="1"/>
</dbReference>
<protein>
    <recommendedName>
        <fullName evidence="3">Calponin-homology (CH) domain-containing protein</fullName>
    </recommendedName>
</protein>
<proteinExistence type="predicted"/>
<gene>
    <name evidence="4" type="ORF">TrRE_jg3725</name>
</gene>
<feature type="domain" description="Calponin-homology (CH)" evidence="3">
    <location>
        <begin position="1"/>
        <end position="103"/>
    </location>
</feature>
<dbReference type="OrthoDB" id="62528at2759"/>
<dbReference type="PROSITE" id="PS50021">
    <property type="entry name" value="CH"/>
    <property type="match status" value="1"/>
</dbReference>
<organism evidence="4 5">
    <name type="scientific">Triparma retinervis</name>
    <dbReference type="NCBI Taxonomy" id="2557542"/>
    <lineage>
        <taxon>Eukaryota</taxon>
        <taxon>Sar</taxon>
        <taxon>Stramenopiles</taxon>
        <taxon>Ochrophyta</taxon>
        <taxon>Bolidophyceae</taxon>
        <taxon>Parmales</taxon>
        <taxon>Triparmaceae</taxon>
        <taxon>Triparma</taxon>
    </lineage>
</organism>
<dbReference type="PANTHER" id="PTHR14919:SF0">
    <property type="entry name" value="SPERM FLAGELLAR PROTEIN 2"/>
    <property type="match status" value="1"/>
</dbReference>
<sequence length="500" mass="57195">MADLLLGWVNDEIGLHKHVSNLGPAWSTGYLIGELLNKHNQQSNLGSFQRKDTPDAKINNFCLLEPTIRRLNIKFDSKVAFAIMQGDTGQTSKLLYQLKMAMDRLEKFSAPVSIREAKPGMGTRKALPNVPVRPSHSKVNEKNHEMFEKNLRIILEGGNDVMTRKTLKRFKDEEEKQLRDLEQFKVDTNNAAVQKILDIKAVRMNQKKEEAKRLSAQQQETMETWENNQAKARERKNVKMRVTKKLQRMKEDTLSGMKLTDQHTVVDQIRDFEVRLSKLDNPPPVSGASRTTNNDPNAAVSDKRGMERDVANQMKSITDRKKLATEKSIAREKRKRRFLKSQEEAEIEGFHVLGVEMIKDQLTRKTVSERKVEYDISEISKHKAMAVENRTYRNLQYKQRAEVDSEEALKRDNAFLESGKVTMAAAITAQETRVAMAGEASTSATNKRTLLLVEDTVHTLVDLALVCAGYRSYAKHYEYNITDEDPAPLEVWSDMKRAYV</sequence>
<keyword evidence="5" id="KW-1185">Reference proteome</keyword>